<dbReference type="EMBL" id="CP014248">
    <property type="protein sequence ID" value="AMD22960.1"/>
    <property type="molecule type" value="Genomic_DNA"/>
</dbReference>
<keyword evidence="8" id="KW-0238">DNA-binding</keyword>
<keyword evidence="7" id="KW-0805">Transcription regulation</keyword>
<dbReference type="FunFam" id="3.30.160.60:FF:000325">
    <property type="entry name" value="ZFP90 zinc finger protein"/>
    <property type="match status" value="1"/>
</dbReference>
<keyword evidence="10" id="KW-0539">Nucleus</keyword>
<comment type="subcellular location">
    <subcellularLocation>
        <location evidence="1">Nucleus</location>
    </subcellularLocation>
</comment>
<dbReference type="STRING" id="45286.A0A0X8HWW7"/>
<feature type="compositionally biased region" description="Polar residues" evidence="12">
    <location>
        <begin position="221"/>
        <end position="242"/>
    </location>
</feature>
<dbReference type="PANTHER" id="PTHR16515:SF49">
    <property type="entry name" value="GASTRULA ZINC FINGER PROTEIN XLCGF49.1-LIKE-RELATED"/>
    <property type="match status" value="1"/>
</dbReference>
<accession>A0A0X8HWW7</accession>
<keyword evidence="9" id="KW-0804">Transcription</keyword>
<dbReference type="Pfam" id="PF00096">
    <property type="entry name" value="zf-C2H2"/>
    <property type="match status" value="2"/>
</dbReference>
<dbReference type="GO" id="GO:0010468">
    <property type="term" value="P:regulation of gene expression"/>
    <property type="evidence" value="ECO:0007669"/>
    <property type="project" value="TreeGrafter"/>
</dbReference>
<evidence type="ECO:0000256" key="5">
    <source>
        <dbReference type="ARBA" id="ARBA00022771"/>
    </source>
</evidence>
<evidence type="ECO:0000256" key="6">
    <source>
        <dbReference type="ARBA" id="ARBA00022833"/>
    </source>
</evidence>
<dbReference type="GeneID" id="28726337"/>
<evidence type="ECO:0000313" key="15">
    <source>
        <dbReference type="Proteomes" id="UP000243052"/>
    </source>
</evidence>
<dbReference type="OrthoDB" id="3437960at2759"/>
<evidence type="ECO:0000256" key="3">
    <source>
        <dbReference type="ARBA" id="ARBA00022723"/>
    </source>
</evidence>
<evidence type="ECO:0000256" key="1">
    <source>
        <dbReference type="ARBA" id="ARBA00004123"/>
    </source>
</evidence>
<dbReference type="SMART" id="SM00355">
    <property type="entry name" value="ZnF_C2H2"/>
    <property type="match status" value="2"/>
</dbReference>
<reference evidence="14 15" key="1">
    <citation type="submission" date="2016-01" db="EMBL/GenBank/DDBJ databases">
        <title>Genome sequence of the yeast Holleya sinecauda.</title>
        <authorList>
            <person name="Dietrich F.S."/>
        </authorList>
    </citation>
    <scope>NUCLEOTIDE SEQUENCE [LARGE SCALE GENOMIC DNA]</scope>
    <source>
        <strain evidence="14 15">ATCC 58844</strain>
    </source>
</reference>
<evidence type="ECO:0000256" key="9">
    <source>
        <dbReference type="ARBA" id="ARBA00023163"/>
    </source>
</evidence>
<gene>
    <name evidence="14" type="ORF">AW171_hschr85031</name>
</gene>
<evidence type="ECO:0000256" key="11">
    <source>
        <dbReference type="PROSITE-ProRule" id="PRU00042"/>
    </source>
</evidence>
<keyword evidence="3" id="KW-0479">Metal-binding</keyword>
<feature type="domain" description="C2H2-type" evidence="13">
    <location>
        <begin position="163"/>
        <end position="190"/>
    </location>
</feature>
<feature type="domain" description="C2H2-type" evidence="13">
    <location>
        <begin position="191"/>
        <end position="218"/>
    </location>
</feature>
<proteinExistence type="predicted"/>
<evidence type="ECO:0000256" key="4">
    <source>
        <dbReference type="ARBA" id="ARBA00022737"/>
    </source>
</evidence>
<keyword evidence="2" id="KW-0678">Repressor</keyword>
<dbReference type="FunFam" id="3.30.160.60:FF:000100">
    <property type="entry name" value="Zinc finger 45-like"/>
    <property type="match status" value="1"/>
</dbReference>
<dbReference type="InterPro" id="IPR036236">
    <property type="entry name" value="Znf_C2H2_sf"/>
</dbReference>
<evidence type="ECO:0000256" key="2">
    <source>
        <dbReference type="ARBA" id="ARBA00022491"/>
    </source>
</evidence>
<organism evidence="14 15">
    <name type="scientific">Eremothecium sinecaudum</name>
    <dbReference type="NCBI Taxonomy" id="45286"/>
    <lineage>
        <taxon>Eukaryota</taxon>
        <taxon>Fungi</taxon>
        <taxon>Dikarya</taxon>
        <taxon>Ascomycota</taxon>
        <taxon>Saccharomycotina</taxon>
        <taxon>Saccharomycetes</taxon>
        <taxon>Saccharomycetales</taxon>
        <taxon>Saccharomycetaceae</taxon>
        <taxon>Eremothecium</taxon>
    </lineage>
</organism>
<evidence type="ECO:0000256" key="7">
    <source>
        <dbReference type="ARBA" id="ARBA00023015"/>
    </source>
</evidence>
<protein>
    <submittedName>
        <fullName evidence="14">HHR191Wp</fullName>
    </submittedName>
</protein>
<evidence type="ECO:0000256" key="12">
    <source>
        <dbReference type="SAM" id="MobiDB-lite"/>
    </source>
</evidence>
<keyword evidence="4" id="KW-0677">Repeat</keyword>
<keyword evidence="5 11" id="KW-0863">Zinc-finger</keyword>
<dbReference type="RefSeq" id="XP_017989956.1">
    <property type="nucleotide sequence ID" value="XM_018134467.1"/>
</dbReference>
<evidence type="ECO:0000256" key="10">
    <source>
        <dbReference type="ARBA" id="ARBA00023242"/>
    </source>
</evidence>
<evidence type="ECO:0000256" key="8">
    <source>
        <dbReference type="ARBA" id="ARBA00023125"/>
    </source>
</evidence>
<dbReference type="InterPro" id="IPR013087">
    <property type="entry name" value="Znf_C2H2_type"/>
</dbReference>
<sequence>MSQFIYPQEVSPFIGTFSSYPWVLPDKGVSHTGLDFQYLNDLHDEMASFVETDCTSSVGSHSCQSNKISTIGPGSTIADSLHESSPEYSASIPLLTSRSSSSCSMKSSGFDDCEPHALNDPLEVSEQHENEHSKGEFTENILKYPPILPSQTSSNRRLIFVSKICPLCGKCFTRRSTLQIHLLIHTNLKPFKCSFCDKEFNVKSNLNRHERIHRQKKVASSYPSSDQATRNFSNTRSITRSHMSAKKKSTAPAASRDSERCGVYSGTIEK</sequence>
<evidence type="ECO:0000259" key="13">
    <source>
        <dbReference type="PROSITE" id="PS50157"/>
    </source>
</evidence>
<dbReference type="InterPro" id="IPR050331">
    <property type="entry name" value="Zinc_finger"/>
</dbReference>
<dbReference type="PROSITE" id="PS50157">
    <property type="entry name" value="ZINC_FINGER_C2H2_2"/>
    <property type="match status" value="2"/>
</dbReference>
<dbReference type="GO" id="GO:0005634">
    <property type="term" value="C:nucleus"/>
    <property type="evidence" value="ECO:0007669"/>
    <property type="project" value="UniProtKB-SubCell"/>
</dbReference>
<dbReference type="PANTHER" id="PTHR16515">
    <property type="entry name" value="PR DOMAIN ZINC FINGER PROTEIN"/>
    <property type="match status" value="1"/>
</dbReference>
<dbReference type="SUPFAM" id="SSF57667">
    <property type="entry name" value="beta-beta-alpha zinc fingers"/>
    <property type="match status" value="1"/>
</dbReference>
<keyword evidence="15" id="KW-1185">Reference proteome</keyword>
<feature type="region of interest" description="Disordered" evidence="12">
    <location>
        <begin position="215"/>
        <end position="270"/>
    </location>
</feature>
<dbReference type="GO" id="GO:0008270">
    <property type="term" value="F:zinc ion binding"/>
    <property type="evidence" value="ECO:0007669"/>
    <property type="project" value="UniProtKB-KW"/>
</dbReference>
<dbReference type="Proteomes" id="UP000243052">
    <property type="component" value="Chromosome viii"/>
</dbReference>
<dbReference type="Gene3D" id="3.30.160.60">
    <property type="entry name" value="Classic Zinc Finger"/>
    <property type="match status" value="2"/>
</dbReference>
<dbReference type="GO" id="GO:0003677">
    <property type="term" value="F:DNA binding"/>
    <property type="evidence" value="ECO:0007669"/>
    <property type="project" value="UniProtKB-KW"/>
</dbReference>
<keyword evidence="6" id="KW-0862">Zinc</keyword>
<dbReference type="AlphaFoldDB" id="A0A0X8HWW7"/>
<evidence type="ECO:0000313" key="14">
    <source>
        <dbReference type="EMBL" id="AMD22960.1"/>
    </source>
</evidence>
<name>A0A0X8HWW7_9SACH</name>
<dbReference type="PROSITE" id="PS00028">
    <property type="entry name" value="ZINC_FINGER_C2H2_1"/>
    <property type="match status" value="2"/>
</dbReference>